<name>A0A1X7EMX4_9PROT</name>
<feature type="compositionally biased region" description="Basic and acidic residues" evidence="1">
    <location>
        <begin position="417"/>
        <end position="426"/>
    </location>
</feature>
<protein>
    <recommendedName>
        <fullName evidence="4">Replication protein</fullName>
    </recommendedName>
</protein>
<proteinExistence type="predicted"/>
<evidence type="ECO:0000313" key="3">
    <source>
        <dbReference type="Proteomes" id="UP000192936"/>
    </source>
</evidence>
<gene>
    <name evidence="2" type="ORF">SAMN02982917_1877</name>
</gene>
<accession>A0A1X7EMX4</accession>
<sequence>MPARRNLPISSRRDHSGQSVNKFACYSQIPSVSPLDFLGAGRRRSSAQTAQAQETRERDRETRRRLQAHGLATMNRPPVMLVDLATQGEHVATRDELPRWCVFRSHVAKEQAEAHGLLAAYVVEHRPRRVMQLRLRPLGGPVPVNSLREAHLDHGRRVARALEYVARWPGVIPLARATHHRPTERGSTIDLHFHVAVQIDGDDVSEVTARLIRYFVRAGWSAWISDDEEREAMQDPAPTETEGSAAALAAYLRESTERYVEAFDDDHLAEYVRQVYRPSPLHRWQPLGPLRRFAAELRLNGVRPHADEDGRVALRPVVSARPQRRRDAAWAAAGPCVLALRTAWIGDELRPVAVVRGWRGSWQELARRYDLDAAVTAARAALATSSFTTATPESSFVHQPVQPRPTLTISPPRHPPPSHDDDAVPW</sequence>
<feature type="region of interest" description="Disordered" evidence="1">
    <location>
        <begin position="41"/>
        <end position="64"/>
    </location>
</feature>
<evidence type="ECO:0000313" key="2">
    <source>
        <dbReference type="EMBL" id="SMF36721.1"/>
    </source>
</evidence>
<dbReference type="Proteomes" id="UP000192936">
    <property type="component" value="Unassembled WGS sequence"/>
</dbReference>
<dbReference type="RefSeq" id="WP_143266374.1">
    <property type="nucleotide sequence ID" value="NZ_FXAK01000002.1"/>
</dbReference>
<dbReference type="OrthoDB" id="7375415at2"/>
<reference evidence="2 3" key="1">
    <citation type="submission" date="2017-04" db="EMBL/GenBank/DDBJ databases">
        <authorList>
            <person name="Afonso C.L."/>
            <person name="Miller P.J."/>
            <person name="Scott M.A."/>
            <person name="Spackman E."/>
            <person name="Goraichik I."/>
            <person name="Dimitrov K.M."/>
            <person name="Suarez D.L."/>
            <person name="Swayne D.E."/>
        </authorList>
    </citation>
    <scope>NUCLEOTIDE SEQUENCE [LARGE SCALE GENOMIC DNA]</scope>
    <source>
        <strain evidence="2 3">A2P</strain>
    </source>
</reference>
<dbReference type="EMBL" id="FXAK01000002">
    <property type="protein sequence ID" value="SMF36721.1"/>
    <property type="molecule type" value="Genomic_DNA"/>
</dbReference>
<evidence type="ECO:0008006" key="4">
    <source>
        <dbReference type="Google" id="ProtNLM"/>
    </source>
</evidence>
<feature type="compositionally biased region" description="Basic and acidic residues" evidence="1">
    <location>
        <begin position="54"/>
        <end position="64"/>
    </location>
</feature>
<feature type="region of interest" description="Disordered" evidence="1">
    <location>
        <begin position="389"/>
        <end position="426"/>
    </location>
</feature>
<dbReference type="AlphaFoldDB" id="A0A1X7EMX4"/>
<organism evidence="2 3">
    <name type="scientific">Azospirillum oryzae</name>
    <dbReference type="NCBI Taxonomy" id="286727"/>
    <lineage>
        <taxon>Bacteria</taxon>
        <taxon>Pseudomonadati</taxon>
        <taxon>Pseudomonadota</taxon>
        <taxon>Alphaproteobacteria</taxon>
        <taxon>Rhodospirillales</taxon>
        <taxon>Azospirillaceae</taxon>
        <taxon>Azospirillum</taxon>
    </lineage>
</organism>
<evidence type="ECO:0000256" key="1">
    <source>
        <dbReference type="SAM" id="MobiDB-lite"/>
    </source>
</evidence>